<evidence type="ECO:0000256" key="1">
    <source>
        <dbReference type="SAM" id="Coils"/>
    </source>
</evidence>
<accession>A2FDI6</accession>
<reference evidence="2" key="2">
    <citation type="journal article" date="2007" name="Science">
        <title>Draft genome sequence of the sexually transmitted pathogen Trichomonas vaginalis.</title>
        <authorList>
            <person name="Carlton J.M."/>
            <person name="Hirt R.P."/>
            <person name="Silva J.C."/>
            <person name="Delcher A.L."/>
            <person name="Schatz M."/>
            <person name="Zhao Q."/>
            <person name="Wortman J.R."/>
            <person name="Bidwell S.L."/>
            <person name="Alsmark U.C.M."/>
            <person name="Besteiro S."/>
            <person name="Sicheritz-Ponten T."/>
            <person name="Noel C.J."/>
            <person name="Dacks J.B."/>
            <person name="Foster P.G."/>
            <person name="Simillion C."/>
            <person name="Van de Peer Y."/>
            <person name="Miranda-Saavedra D."/>
            <person name="Barton G.J."/>
            <person name="Westrop G.D."/>
            <person name="Mueller S."/>
            <person name="Dessi D."/>
            <person name="Fiori P.L."/>
            <person name="Ren Q."/>
            <person name="Paulsen I."/>
            <person name="Zhang H."/>
            <person name="Bastida-Corcuera F.D."/>
            <person name="Simoes-Barbosa A."/>
            <person name="Brown M.T."/>
            <person name="Hayes R.D."/>
            <person name="Mukherjee M."/>
            <person name="Okumura C.Y."/>
            <person name="Schneider R."/>
            <person name="Smith A.J."/>
            <person name="Vanacova S."/>
            <person name="Villalvazo M."/>
            <person name="Haas B.J."/>
            <person name="Pertea M."/>
            <person name="Feldblyum T.V."/>
            <person name="Utterback T.R."/>
            <person name="Shu C.L."/>
            <person name="Osoegawa K."/>
            <person name="de Jong P.J."/>
            <person name="Hrdy I."/>
            <person name="Horvathova L."/>
            <person name="Zubacova Z."/>
            <person name="Dolezal P."/>
            <person name="Malik S.B."/>
            <person name="Logsdon J.M. Jr."/>
            <person name="Henze K."/>
            <person name="Gupta A."/>
            <person name="Wang C.C."/>
            <person name="Dunne R.L."/>
            <person name="Upcroft J.A."/>
            <person name="Upcroft P."/>
            <person name="White O."/>
            <person name="Salzberg S.L."/>
            <person name="Tang P."/>
            <person name="Chiu C.-H."/>
            <person name="Lee Y.-S."/>
            <person name="Embley T.M."/>
            <person name="Coombs G.H."/>
            <person name="Mottram J.C."/>
            <person name="Tachezy J."/>
            <person name="Fraser-Liggett C.M."/>
            <person name="Johnson P.J."/>
        </authorList>
    </citation>
    <scope>NUCLEOTIDE SEQUENCE [LARGE SCALE GENOMIC DNA]</scope>
    <source>
        <strain evidence="2">G3</strain>
    </source>
</reference>
<keyword evidence="3" id="KW-1185">Reference proteome</keyword>
<dbReference type="InParanoid" id="A2FDI6"/>
<evidence type="ECO:0000313" key="3">
    <source>
        <dbReference type="Proteomes" id="UP000001542"/>
    </source>
</evidence>
<proteinExistence type="predicted"/>
<gene>
    <name evidence="2" type="ORF">TVAG_315170</name>
</gene>
<dbReference type="SMR" id="A2FDI6"/>
<dbReference type="KEGG" id="tva:4754792"/>
<dbReference type="Proteomes" id="UP000001542">
    <property type="component" value="Unassembled WGS sequence"/>
</dbReference>
<dbReference type="AlphaFoldDB" id="A2FDI6"/>
<dbReference type="VEuPathDB" id="TrichDB:TVAG_315170"/>
<feature type="coiled-coil region" evidence="1">
    <location>
        <begin position="335"/>
        <end position="451"/>
    </location>
</feature>
<dbReference type="RefSeq" id="XP_001309945.1">
    <property type="nucleotide sequence ID" value="XM_001309944.1"/>
</dbReference>
<dbReference type="VEuPathDB" id="TrichDB:TVAGG3_0572080"/>
<sequence length="467" mass="54661">MCLEADINRLNGRIYNSYVERKNLEKESNQIAYMIEIAMKKSNEMSQKLAAIQQENFMAMQQLQDLLSKTTQYPKPNIETKFRLNEAQQKYNVLIQKQREVDQTFRNTGPIDSLSTESVEEVTLFDTQNLRISEQITKLNDKVDNALTSISENDSKLVISETEFPEFMDTVKEDIKIFEGAISWDTVKHELSRIMEGFDLNQYAITDYIGPLPKTSKELRETLYNIEVSKDNILTLLQKQAVADQQMEDAKKELELAQSQLANEELRSEKAIFQESEINIDIEHCDTQINSKRKEIERIQSVIQSTSKSNGQQSRLKNDLQHNLNDLMMKEKPEIIQLNNEVEQWRVSLKNITDRLDATEEDLQIREEKLKTLTDDKTIREMIRMKEKKEKLEKKISLLKHAIKKEDKPTEDFAQICEQNELKKRTLTEQIEKLERQHKDEQIAIKDLSSYSDSLTAFLRENKKNKI</sequence>
<organism evidence="2 3">
    <name type="scientific">Trichomonas vaginalis (strain ATCC PRA-98 / G3)</name>
    <dbReference type="NCBI Taxonomy" id="412133"/>
    <lineage>
        <taxon>Eukaryota</taxon>
        <taxon>Metamonada</taxon>
        <taxon>Parabasalia</taxon>
        <taxon>Trichomonadida</taxon>
        <taxon>Trichomonadidae</taxon>
        <taxon>Trichomonas</taxon>
    </lineage>
</organism>
<evidence type="ECO:0000313" key="2">
    <source>
        <dbReference type="EMBL" id="EAX97015.1"/>
    </source>
</evidence>
<feature type="coiled-coil region" evidence="1">
    <location>
        <begin position="240"/>
        <end position="267"/>
    </location>
</feature>
<protein>
    <submittedName>
        <fullName evidence="2">Uncharacterized protein</fullName>
    </submittedName>
</protein>
<reference evidence="2" key="1">
    <citation type="submission" date="2006-10" db="EMBL/GenBank/DDBJ databases">
        <authorList>
            <person name="Amadeo P."/>
            <person name="Zhao Q."/>
            <person name="Wortman J."/>
            <person name="Fraser-Liggett C."/>
            <person name="Carlton J."/>
        </authorList>
    </citation>
    <scope>NUCLEOTIDE SEQUENCE</scope>
    <source>
        <strain evidence="2">G3</strain>
    </source>
</reference>
<name>A2FDI6_TRIV3</name>
<dbReference type="EMBL" id="DS113733">
    <property type="protein sequence ID" value="EAX97015.1"/>
    <property type="molecule type" value="Genomic_DNA"/>
</dbReference>
<keyword evidence="1" id="KW-0175">Coiled coil</keyword>